<dbReference type="Gene3D" id="2.30.110.10">
    <property type="entry name" value="Electron Transport, Fmn-binding Protein, Chain A"/>
    <property type="match status" value="1"/>
</dbReference>
<gene>
    <name evidence="2" type="ORF">SDC9_156704</name>
</gene>
<evidence type="ECO:0000259" key="1">
    <source>
        <dbReference type="Pfam" id="PF16242"/>
    </source>
</evidence>
<evidence type="ECO:0000313" key="2">
    <source>
        <dbReference type="EMBL" id="MPN09414.1"/>
    </source>
</evidence>
<sequence length="144" mass="16322">MKQDVFDAIWALRRESSSAFLSYVDEKGYPATRAMLVLEHDRVGTQYFSTNTSSGKVTALRNNSKAAVYYCEPDRFQGALFVGDVEVCTDEATKAFLWREGFEMYYPKGVTDPDYCVLKLTVHHGSHYHGLCNTVFLPDELDAK</sequence>
<protein>
    <recommendedName>
        <fullName evidence="1">General stress protein FMN-binding split barrel domain-containing protein</fullName>
    </recommendedName>
</protein>
<dbReference type="InterPro" id="IPR052917">
    <property type="entry name" value="Stress-Dev_Protein"/>
</dbReference>
<dbReference type="InterPro" id="IPR012349">
    <property type="entry name" value="Split_barrel_FMN-bd"/>
</dbReference>
<reference evidence="2" key="1">
    <citation type="submission" date="2019-08" db="EMBL/GenBank/DDBJ databases">
        <authorList>
            <person name="Kucharzyk K."/>
            <person name="Murdoch R.W."/>
            <person name="Higgins S."/>
            <person name="Loffler F."/>
        </authorList>
    </citation>
    <scope>NUCLEOTIDE SEQUENCE</scope>
</reference>
<dbReference type="InterPro" id="IPR038725">
    <property type="entry name" value="YdaG_split_barrel_FMN-bd"/>
</dbReference>
<dbReference type="SUPFAM" id="SSF50475">
    <property type="entry name" value="FMN-binding split barrel"/>
    <property type="match status" value="1"/>
</dbReference>
<name>A0A645FA26_9ZZZZ</name>
<dbReference type="PANTHER" id="PTHR34818:SF1">
    <property type="entry name" value="PROTEIN BLI-3"/>
    <property type="match status" value="1"/>
</dbReference>
<dbReference type="EMBL" id="VSSQ01055522">
    <property type="protein sequence ID" value="MPN09414.1"/>
    <property type="molecule type" value="Genomic_DNA"/>
</dbReference>
<organism evidence="2">
    <name type="scientific">bioreactor metagenome</name>
    <dbReference type="NCBI Taxonomy" id="1076179"/>
    <lineage>
        <taxon>unclassified sequences</taxon>
        <taxon>metagenomes</taxon>
        <taxon>ecological metagenomes</taxon>
    </lineage>
</organism>
<comment type="caution">
    <text evidence="2">The sequence shown here is derived from an EMBL/GenBank/DDBJ whole genome shotgun (WGS) entry which is preliminary data.</text>
</comment>
<feature type="domain" description="General stress protein FMN-binding split barrel" evidence="1">
    <location>
        <begin position="7"/>
        <end position="127"/>
    </location>
</feature>
<accession>A0A645FA26</accession>
<dbReference type="Pfam" id="PF16242">
    <property type="entry name" value="Pyrid_ox_like"/>
    <property type="match status" value="1"/>
</dbReference>
<dbReference type="AlphaFoldDB" id="A0A645FA26"/>
<dbReference type="PANTHER" id="PTHR34818">
    <property type="entry name" value="PROTEIN BLI-3"/>
    <property type="match status" value="1"/>
</dbReference>
<proteinExistence type="predicted"/>